<evidence type="ECO:0000259" key="1">
    <source>
        <dbReference type="PROSITE" id="PS50263"/>
    </source>
</evidence>
<gene>
    <name evidence="2" type="ORF">KCG45_03475</name>
</gene>
<dbReference type="PANTHER" id="PTHR43674">
    <property type="entry name" value="NITRILASE C965.09-RELATED"/>
    <property type="match status" value="1"/>
</dbReference>
<organism evidence="2 3">
    <name type="scientific">Erythrobacter ani</name>
    <dbReference type="NCBI Taxonomy" id="2827235"/>
    <lineage>
        <taxon>Bacteria</taxon>
        <taxon>Pseudomonadati</taxon>
        <taxon>Pseudomonadota</taxon>
        <taxon>Alphaproteobacteria</taxon>
        <taxon>Sphingomonadales</taxon>
        <taxon>Erythrobacteraceae</taxon>
        <taxon>Erythrobacter/Porphyrobacter group</taxon>
        <taxon>Erythrobacter</taxon>
    </lineage>
</organism>
<evidence type="ECO:0000313" key="3">
    <source>
        <dbReference type="Proteomes" id="UP000699975"/>
    </source>
</evidence>
<dbReference type="Proteomes" id="UP000699975">
    <property type="component" value="Unassembled WGS sequence"/>
</dbReference>
<sequence>MELDRRRALAAGACAAIAAHAPLGAAEGDNVTDTSNYSAIAMQLTARSLEQLPDTGAARAAILEHIGEIEAPIRTSSIFVAQYSGKPVKLAVLPEYLFTSYPGRISIPGFAERVGFAADGPEYEALGGVAQRLGMFVAGNAYETDAAFPDFYFQTCFIVAPSGNVVLRYRRLLSMFAPSPHDVWEAYLDKYGLEGVFPVARTEIGNLAAIASEEVLYPEIARALALRGAEVFCHSSSEVGSPIATNKDIAKQARAFENLAYVVSANTAGISGTAMPLSSAEGNSQVVDWKGNVIAQSGDGETFTAFAPIDLGALREARRTPAMTNYLARQRPALFAEAYAAAAEPFRGPDGMMQDGAPSIPERDYFRRAQAEVIERLDKSGVI</sequence>
<feature type="domain" description="CN hydrolase" evidence="1">
    <location>
        <begin position="42"/>
        <end position="311"/>
    </location>
</feature>
<dbReference type="InterPro" id="IPR050345">
    <property type="entry name" value="Aliph_Amidase/BUP"/>
</dbReference>
<proteinExistence type="predicted"/>
<name>A0ABS6SJP7_9SPHN</name>
<dbReference type="PANTHER" id="PTHR43674:SF16">
    <property type="entry name" value="CARBON-NITROGEN FAMILY, PUTATIVE (AFU_ORTHOLOGUE AFUA_5G02350)-RELATED"/>
    <property type="match status" value="1"/>
</dbReference>
<keyword evidence="3" id="KW-1185">Reference proteome</keyword>
<reference evidence="2 3" key="1">
    <citation type="submission" date="2021-04" db="EMBL/GenBank/DDBJ databases">
        <authorList>
            <person name="Pira H."/>
            <person name="Risdian C."/>
            <person name="Wink J."/>
        </authorList>
    </citation>
    <scope>NUCLEOTIDE SEQUENCE [LARGE SCALE GENOMIC DNA]</scope>
    <source>
        <strain evidence="2 3">WH131</strain>
    </source>
</reference>
<dbReference type="Pfam" id="PF00795">
    <property type="entry name" value="CN_hydrolase"/>
    <property type="match status" value="1"/>
</dbReference>
<evidence type="ECO:0000313" key="2">
    <source>
        <dbReference type="EMBL" id="MBV7265225.1"/>
    </source>
</evidence>
<comment type="caution">
    <text evidence="2">The sequence shown here is derived from an EMBL/GenBank/DDBJ whole genome shotgun (WGS) entry which is preliminary data.</text>
</comment>
<dbReference type="EMBL" id="JAGSPB010000001">
    <property type="protein sequence ID" value="MBV7265225.1"/>
    <property type="molecule type" value="Genomic_DNA"/>
</dbReference>
<accession>A0ABS6SJP7</accession>
<dbReference type="PROSITE" id="PS50263">
    <property type="entry name" value="CN_HYDROLASE"/>
    <property type="match status" value="1"/>
</dbReference>
<protein>
    <submittedName>
        <fullName evidence="2">Nitrilase</fullName>
    </submittedName>
</protein>
<dbReference type="InterPro" id="IPR003010">
    <property type="entry name" value="C-N_Hydrolase"/>
</dbReference>